<dbReference type="EMBL" id="JAEKLZ010000141">
    <property type="protein sequence ID" value="MBW8724788.1"/>
    <property type="molecule type" value="Genomic_DNA"/>
</dbReference>
<reference evidence="1" key="1">
    <citation type="submission" date="2020-06" db="EMBL/GenBank/DDBJ databases">
        <title>Stable isotope informed genome-resolved metagenomics uncovers potential trophic interactions in rhizosphere soil.</title>
        <authorList>
            <person name="Starr E.P."/>
            <person name="Shi S."/>
            <person name="Blazewicz S.J."/>
            <person name="Koch B.J."/>
            <person name="Probst A.J."/>
            <person name="Hungate B.A."/>
            <person name="Pett-Ridge J."/>
            <person name="Firestone M.K."/>
            <person name="Banfield J.F."/>
        </authorList>
    </citation>
    <scope>NUCLEOTIDE SEQUENCE</scope>
    <source>
        <strain evidence="1">YM_69_17</strain>
    </source>
</reference>
<protein>
    <submittedName>
        <fullName evidence="1">Uncharacterized protein</fullName>
    </submittedName>
</protein>
<evidence type="ECO:0000313" key="2">
    <source>
        <dbReference type="Proteomes" id="UP000700706"/>
    </source>
</evidence>
<organism evidence="1 2">
    <name type="scientific">Inquilinus limosus</name>
    <dbReference type="NCBI Taxonomy" id="171674"/>
    <lineage>
        <taxon>Bacteria</taxon>
        <taxon>Pseudomonadati</taxon>
        <taxon>Pseudomonadota</taxon>
        <taxon>Alphaproteobacteria</taxon>
        <taxon>Rhodospirillales</taxon>
        <taxon>Rhodospirillaceae</taxon>
        <taxon>Inquilinus</taxon>
    </lineage>
</organism>
<dbReference type="Proteomes" id="UP000700706">
    <property type="component" value="Unassembled WGS sequence"/>
</dbReference>
<gene>
    <name evidence="1" type="ORF">JF625_06475</name>
</gene>
<sequence>MAIKDILTDQSKWTWGIMAASAQLGEMIREDAITSVNLSTIAGLAVQQGIELSITSFQGAKLEQEFGADWMWRLGQSAYLVQAKRLDVVPGSGGFSYLIDIGQLETLVDAAQALSIGQGIDSKPAYVFYNSLLPGSVDPGQLGCTWVNGYVLHHYLDQKGKLGQASTVLPLQTATQLPGAGPWYQMFGS</sequence>
<comment type="caution">
    <text evidence="1">The sequence shown here is derived from an EMBL/GenBank/DDBJ whole genome shotgun (WGS) entry which is preliminary data.</text>
</comment>
<dbReference type="AlphaFoldDB" id="A0A952FHG0"/>
<name>A0A952FHG0_9PROT</name>
<accession>A0A952FHG0</accession>
<evidence type="ECO:0000313" key="1">
    <source>
        <dbReference type="EMBL" id="MBW8724788.1"/>
    </source>
</evidence>
<proteinExistence type="predicted"/>